<feature type="transmembrane region" description="Helical" evidence="2">
    <location>
        <begin position="101"/>
        <end position="118"/>
    </location>
</feature>
<protein>
    <submittedName>
        <fullName evidence="4">Aa_trans domain-containing protein</fullName>
    </submittedName>
</protein>
<evidence type="ECO:0000256" key="1">
    <source>
        <dbReference type="SAM" id="MobiDB-lite"/>
    </source>
</evidence>
<feature type="compositionally biased region" description="Polar residues" evidence="1">
    <location>
        <begin position="466"/>
        <end position="476"/>
    </location>
</feature>
<dbReference type="Proteomes" id="UP000095280">
    <property type="component" value="Unplaced"/>
</dbReference>
<name>A0A1I8FQE1_9PLAT</name>
<feature type="compositionally biased region" description="Basic and acidic residues" evidence="1">
    <location>
        <begin position="478"/>
        <end position="495"/>
    </location>
</feature>
<feature type="transmembrane region" description="Helical" evidence="2">
    <location>
        <begin position="130"/>
        <end position="152"/>
    </location>
</feature>
<feature type="transmembrane region" description="Helical" evidence="2">
    <location>
        <begin position="223"/>
        <end position="247"/>
    </location>
</feature>
<dbReference type="WBParaSite" id="maker-unitig_42502-snap-gene-0.2-mRNA-1">
    <property type="protein sequence ID" value="maker-unitig_42502-snap-gene-0.2-mRNA-1"/>
    <property type="gene ID" value="maker-unitig_42502-snap-gene-0.2"/>
</dbReference>
<organism evidence="3 4">
    <name type="scientific">Macrostomum lignano</name>
    <dbReference type="NCBI Taxonomy" id="282301"/>
    <lineage>
        <taxon>Eukaryota</taxon>
        <taxon>Metazoa</taxon>
        <taxon>Spiralia</taxon>
        <taxon>Lophotrochozoa</taxon>
        <taxon>Platyhelminthes</taxon>
        <taxon>Rhabditophora</taxon>
        <taxon>Macrostomorpha</taxon>
        <taxon>Macrostomida</taxon>
        <taxon>Macrostomidae</taxon>
        <taxon>Macrostomum</taxon>
    </lineage>
</organism>
<evidence type="ECO:0000313" key="3">
    <source>
        <dbReference type="Proteomes" id="UP000095280"/>
    </source>
</evidence>
<dbReference type="AlphaFoldDB" id="A0A1I8FQE1"/>
<reference evidence="4" key="1">
    <citation type="submission" date="2016-11" db="UniProtKB">
        <authorList>
            <consortium name="WormBaseParasite"/>
        </authorList>
    </citation>
    <scope>IDENTIFICATION</scope>
</reference>
<keyword evidence="2" id="KW-0472">Membrane</keyword>
<accession>A0A1I8FQE1</accession>
<keyword evidence="2" id="KW-1133">Transmembrane helix</keyword>
<feature type="region of interest" description="Disordered" evidence="1">
    <location>
        <begin position="379"/>
        <end position="406"/>
    </location>
</feature>
<keyword evidence="2" id="KW-0812">Transmembrane</keyword>
<keyword evidence="3" id="KW-1185">Reference proteome</keyword>
<feature type="transmembrane region" description="Helical" evidence="2">
    <location>
        <begin position="63"/>
        <end position="81"/>
    </location>
</feature>
<feature type="region of interest" description="Disordered" evidence="1">
    <location>
        <begin position="453"/>
        <end position="500"/>
    </location>
</feature>
<evidence type="ECO:0000313" key="4">
    <source>
        <dbReference type="WBParaSite" id="maker-unitig_42502-snap-gene-0.2-mRNA-1"/>
    </source>
</evidence>
<sequence length="662" mass="72102">SCCVLLTCCLSGLRRAGRLSGNRGVPRLPPAPVTALGGAVSLQRAHHALLGSLICVSRRLKPFLVTALWLLFLVCAAAWYLKRTEHSPAFMCQHPHPAGLFFSLPCLPIIIINAGFGVESGIFIFNLPAILSFAVIGTIIVALVIGYCIYAMSIIDPSPFQLAEECHQNRGAHLWRPDFGSGPGSRAGPGAVYKCMFTQAKAAMVSHGGGEWHPTSIEIAGTAVYSIHVAVTGLIIGIACGVLASGLMRILPNAAIRTWPCSLHATTWASSWLSLTGYQPLMKRIYLGWNRFNDKYLRRALLKIEGIQRSSRRGHLRAAPQNCSRRISKICYSKQVAHRLNALRSDSMVYAIRRVSSMGSTTIPCWIWRPLATTWLNRARPGRPAESPPAFHARQSHHQSALMAGQKPQADRVLLCQQSEALAKQQQQSGDQLHPPHLSANPRVKFSINADLDDDEADDDNADAKSASSGTIQFLTTGDEKPEKSEKQQQQDEAHPAAARRLREHSALCVSLLCASSAHYPAAEAQQRRGPVGSGCCRRRNFSGLGYWQRKRRLGKKKSVSFCDAVPGSGHAGSRTQQMKSLPEPASDAGAASCSDCHMHGRFQVRVCNEDSAPFGAFPPTSVPYIRVDDNETAEPSQEFKFEVNILDSLAVESEATIPIGI</sequence>
<proteinExistence type="predicted"/>
<evidence type="ECO:0000256" key="2">
    <source>
        <dbReference type="SAM" id="Phobius"/>
    </source>
</evidence>